<dbReference type="InParanoid" id="A0A6L2PH94"/>
<dbReference type="Pfam" id="PF07898">
    <property type="entry name" value="DUF1676"/>
    <property type="match status" value="1"/>
</dbReference>
<dbReference type="Proteomes" id="UP000502823">
    <property type="component" value="Unassembled WGS sequence"/>
</dbReference>
<name>A0A6L2PH94_COPFO</name>
<feature type="transmembrane region" description="Helical" evidence="1">
    <location>
        <begin position="178"/>
        <end position="197"/>
    </location>
</feature>
<dbReference type="FunCoup" id="A0A6L2PH94">
    <property type="interactions" value="70"/>
</dbReference>
<reference evidence="4" key="1">
    <citation type="submission" date="2020-01" db="EMBL/GenBank/DDBJ databases">
        <title>Draft genome sequence of the Termite Coptotermes fromosanus.</title>
        <authorList>
            <person name="Itakura S."/>
            <person name="Yosikawa Y."/>
            <person name="Umezawa K."/>
        </authorList>
    </citation>
    <scope>NUCLEOTIDE SEQUENCE [LARGE SCALE GENOMIC DNA]</scope>
</reference>
<dbReference type="PANTHER" id="PTHR21879">
    <property type="entry name" value="FI03362P-RELATED-RELATED"/>
    <property type="match status" value="1"/>
</dbReference>
<dbReference type="OrthoDB" id="8194491at2759"/>
<dbReference type="PANTHER" id="PTHR21879:SF1">
    <property type="entry name" value="FI01546P"/>
    <property type="match status" value="1"/>
</dbReference>
<comment type="caution">
    <text evidence="3">The sequence shown here is derived from an EMBL/GenBank/DDBJ whole genome shotgun (WGS) entry which is preliminary data.</text>
</comment>
<dbReference type="InterPro" id="IPR012464">
    <property type="entry name" value="DUF1676"/>
</dbReference>
<keyword evidence="1" id="KW-0812">Transmembrane</keyword>
<dbReference type="EMBL" id="BLKM01004627">
    <property type="protein sequence ID" value="GFG31933.1"/>
    <property type="molecule type" value="Genomic_DNA"/>
</dbReference>
<keyword evidence="2" id="KW-0732">Signal</keyword>
<accession>A0A6L2PH94</accession>
<evidence type="ECO:0000313" key="4">
    <source>
        <dbReference type="Proteomes" id="UP000502823"/>
    </source>
</evidence>
<keyword evidence="1" id="KW-1133">Transmembrane helix</keyword>
<protein>
    <submittedName>
        <fullName evidence="3">Uncharacterized protein</fullName>
    </submittedName>
</protein>
<evidence type="ECO:0000256" key="2">
    <source>
        <dbReference type="SAM" id="SignalP"/>
    </source>
</evidence>
<sequence>MVAVSKWVLLFAAVGVVVTSAFPTSEEYEAREIQDVYADDTASLIEDGVETVYRFIESCGDKEMSLCLKMRALTFVDRALRRPGDLELVDGVSLVRNQDGLDVSREMNGRALSEAELDASLPKNAEEKDAQVETLLVDRVAKFLQSHTLQLKVPDSAISEVRKTLDEARGKKKKLKMLLPLLLLFKLKAAALIPLALGGLALLALKALLVGKLALLLAGLLGLQKLLGSKQSTQTYEVVAHPHYTHSSYGDDHGHGHYARALPDTENDPQELAYQAYSAKTKQA</sequence>
<evidence type="ECO:0000256" key="1">
    <source>
        <dbReference type="SAM" id="Phobius"/>
    </source>
</evidence>
<feature type="transmembrane region" description="Helical" evidence="1">
    <location>
        <begin position="203"/>
        <end position="223"/>
    </location>
</feature>
<feature type="signal peptide" evidence="2">
    <location>
        <begin position="1"/>
        <end position="21"/>
    </location>
</feature>
<proteinExistence type="predicted"/>
<dbReference type="AlphaFoldDB" id="A0A6L2PH94"/>
<feature type="chain" id="PRO_5027022831" evidence="2">
    <location>
        <begin position="22"/>
        <end position="284"/>
    </location>
</feature>
<organism evidence="3 4">
    <name type="scientific">Coptotermes formosanus</name>
    <name type="common">Formosan subterranean termite</name>
    <dbReference type="NCBI Taxonomy" id="36987"/>
    <lineage>
        <taxon>Eukaryota</taxon>
        <taxon>Metazoa</taxon>
        <taxon>Ecdysozoa</taxon>
        <taxon>Arthropoda</taxon>
        <taxon>Hexapoda</taxon>
        <taxon>Insecta</taxon>
        <taxon>Pterygota</taxon>
        <taxon>Neoptera</taxon>
        <taxon>Polyneoptera</taxon>
        <taxon>Dictyoptera</taxon>
        <taxon>Blattodea</taxon>
        <taxon>Blattoidea</taxon>
        <taxon>Termitoidae</taxon>
        <taxon>Rhinotermitidae</taxon>
        <taxon>Coptotermes</taxon>
    </lineage>
</organism>
<gene>
    <name evidence="3" type="ORF">Cfor_08089</name>
</gene>
<keyword evidence="4" id="KW-1185">Reference proteome</keyword>
<evidence type="ECO:0000313" key="3">
    <source>
        <dbReference type="EMBL" id="GFG31933.1"/>
    </source>
</evidence>
<dbReference type="GO" id="GO:0016020">
    <property type="term" value="C:membrane"/>
    <property type="evidence" value="ECO:0007669"/>
    <property type="project" value="TreeGrafter"/>
</dbReference>
<keyword evidence="1" id="KW-0472">Membrane</keyword>